<organism evidence="3 4">
    <name type="scientific">Pythium insidiosum</name>
    <name type="common">Pythiosis disease agent</name>
    <dbReference type="NCBI Taxonomy" id="114742"/>
    <lineage>
        <taxon>Eukaryota</taxon>
        <taxon>Sar</taxon>
        <taxon>Stramenopiles</taxon>
        <taxon>Oomycota</taxon>
        <taxon>Peronosporomycetes</taxon>
        <taxon>Pythiales</taxon>
        <taxon>Pythiaceae</taxon>
        <taxon>Pythium</taxon>
    </lineage>
</organism>
<name>A0AAD5LQ83_PYTIN</name>
<evidence type="ECO:0000313" key="3">
    <source>
        <dbReference type="EMBL" id="KAJ0406668.1"/>
    </source>
</evidence>
<dbReference type="AlphaFoldDB" id="A0AAD5LQ83"/>
<dbReference type="PANTHER" id="PTHR11373">
    <property type="entry name" value="DEOXYNUCLEOSIDE TRIPHOSPHATE TRIPHOSPHOHYDROLASE"/>
    <property type="match status" value="1"/>
</dbReference>
<dbReference type="GO" id="GO:0005634">
    <property type="term" value="C:nucleus"/>
    <property type="evidence" value="ECO:0007669"/>
    <property type="project" value="TreeGrafter"/>
</dbReference>
<dbReference type="PANTHER" id="PTHR11373:SF4">
    <property type="entry name" value="DEOXYNUCLEOSIDE TRIPHOSPHATE TRIPHOSPHOHYDROLASE SAMHD1"/>
    <property type="match status" value="1"/>
</dbReference>
<dbReference type="Proteomes" id="UP001209570">
    <property type="component" value="Unassembled WGS sequence"/>
</dbReference>
<evidence type="ECO:0000313" key="4">
    <source>
        <dbReference type="Proteomes" id="UP001209570"/>
    </source>
</evidence>
<dbReference type="SMART" id="SM00471">
    <property type="entry name" value="HDc"/>
    <property type="match status" value="1"/>
</dbReference>
<gene>
    <name evidence="3" type="ORF">P43SY_009779</name>
</gene>
<dbReference type="InterPro" id="IPR050135">
    <property type="entry name" value="dGTPase-like"/>
</dbReference>
<keyword evidence="4" id="KW-1185">Reference proteome</keyword>
<dbReference type="Gene3D" id="1.10.3210.10">
    <property type="entry name" value="Hypothetical protein af1432"/>
    <property type="match status" value="1"/>
</dbReference>
<feature type="domain" description="HD/PDEase" evidence="2">
    <location>
        <begin position="119"/>
        <end position="284"/>
    </location>
</feature>
<reference evidence="3" key="1">
    <citation type="submission" date="2021-12" db="EMBL/GenBank/DDBJ databases">
        <title>Prjna785345.</title>
        <authorList>
            <person name="Rujirawat T."/>
            <person name="Krajaejun T."/>
        </authorList>
    </citation>
    <scope>NUCLEOTIDE SEQUENCE</scope>
    <source>
        <strain evidence="3">Pi057C3</strain>
    </source>
</reference>
<evidence type="ECO:0000259" key="2">
    <source>
        <dbReference type="SMART" id="SM00471"/>
    </source>
</evidence>
<dbReference type="InterPro" id="IPR006674">
    <property type="entry name" value="HD_domain"/>
</dbReference>
<dbReference type="EMBL" id="JAKCXM010000030">
    <property type="protein sequence ID" value="KAJ0406668.1"/>
    <property type="molecule type" value="Genomic_DNA"/>
</dbReference>
<proteinExistence type="predicted"/>
<accession>A0AAD5LQ83</accession>
<sequence length="316" mass="35588">MDMAPMDTSGMKRRQTQTTIPASFSRREKPHGLKRVKASAQDAAPWRDALPDDDEDVNAGSVTDVDLCSSQEDAAAVVHTPQSSGRRGNAHSISSIDSQFQRLRHLHQLGAARNVYIGATHSRFEHCLGVAFLAEQMVQSIMSHQPYLPITRKDVLCIKIAGLCHDLGHGPFSHVFDGIFFKQLQQRGLVDPTFHWTHEKGSLDMFDHLLRDNEIQVEEYGLDERDLMFIKELIYGGSLPGTKERVGRPLPEQRFLYDFVNNAGSGLDVDKLDYFLRDAQQTGVKASCDVELLIQNAQFKQATNQSYMNLDVFSRR</sequence>
<dbReference type="GO" id="GO:0006203">
    <property type="term" value="P:dGTP catabolic process"/>
    <property type="evidence" value="ECO:0007669"/>
    <property type="project" value="TreeGrafter"/>
</dbReference>
<dbReference type="CDD" id="cd00077">
    <property type="entry name" value="HDc"/>
    <property type="match status" value="1"/>
</dbReference>
<feature type="region of interest" description="Disordered" evidence="1">
    <location>
        <begin position="1"/>
        <end position="60"/>
    </location>
</feature>
<dbReference type="SUPFAM" id="SSF109604">
    <property type="entry name" value="HD-domain/PDEase-like"/>
    <property type="match status" value="1"/>
</dbReference>
<dbReference type="InterPro" id="IPR003607">
    <property type="entry name" value="HD/PDEase_dom"/>
</dbReference>
<dbReference type="GO" id="GO:0008832">
    <property type="term" value="F:dGTPase activity"/>
    <property type="evidence" value="ECO:0007669"/>
    <property type="project" value="TreeGrafter"/>
</dbReference>
<protein>
    <recommendedName>
        <fullName evidence="2">HD/PDEase domain-containing protein</fullName>
    </recommendedName>
</protein>
<comment type="caution">
    <text evidence="3">The sequence shown here is derived from an EMBL/GenBank/DDBJ whole genome shotgun (WGS) entry which is preliminary data.</text>
</comment>
<evidence type="ECO:0000256" key="1">
    <source>
        <dbReference type="SAM" id="MobiDB-lite"/>
    </source>
</evidence>
<dbReference type="Pfam" id="PF01966">
    <property type="entry name" value="HD"/>
    <property type="match status" value="1"/>
</dbReference>